<feature type="domain" description="Methyltransferase type 11" evidence="1">
    <location>
        <begin position="1"/>
        <end position="52"/>
    </location>
</feature>
<dbReference type="RefSeq" id="WP_024728500.1">
    <property type="nucleotide sequence ID" value="NZ_JACOOS010000008.1"/>
</dbReference>
<dbReference type="SUPFAM" id="SSF53335">
    <property type="entry name" value="S-adenosyl-L-methionine-dependent methyltransferases"/>
    <property type="match status" value="1"/>
</dbReference>
<dbReference type="GO" id="GO:0032259">
    <property type="term" value="P:methylation"/>
    <property type="evidence" value="ECO:0007669"/>
    <property type="project" value="UniProtKB-KW"/>
</dbReference>
<evidence type="ECO:0000313" key="2">
    <source>
        <dbReference type="EMBL" id="MBC5677698.1"/>
    </source>
</evidence>
<dbReference type="InterPro" id="IPR013216">
    <property type="entry name" value="Methyltransf_11"/>
</dbReference>
<proteinExistence type="predicted"/>
<protein>
    <submittedName>
        <fullName evidence="2">Class I SAM-dependent methyltransferase</fullName>
    </submittedName>
</protein>
<organism evidence="2 3">
    <name type="scientific">Anaerostipes hominis</name>
    <name type="common">ex Liu et al. 2021</name>
    <dbReference type="NCBI Taxonomy" id="2763018"/>
    <lineage>
        <taxon>Bacteria</taxon>
        <taxon>Bacillati</taxon>
        <taxon>Bacillota</taxon>
        <taxon>Clostridia</taxon>
        <taxon>Lachnospirales</taxon>
        <taxon>Lachnospiraceae</taxon>
        <taxon>Anaerostipes</taxon>
    </lineage>
</organism>
<dbReference type="Pfam" id="PF08241">
    <property type="entry name" value="Methyltransf_11"/>
    <property type="match status" value="1"/>
</dbReference>
<dbReference type="InterPro" id="IPR029063">
    <property type="entry name" value="SAM-dependent_MTases_sf"/>
</dbReference>
<evidence type="ECO:0000313" key="3">
    <source>
        <dbReference type="Proteomes" id="UP000635828"/>
    </source>
</evidence>
<keyword evidence="3" id="KW-1185">Reference proteome</keyword>
<gene>
    <name evidence="2" type="ORF">H8S22_08805</name>
</gene>
<keyword evidence="2" id="KW-0489">Methyltransferase</keyword>
<accession>A0ABR7FR55</accession>
<keyword evidence="2" id="KW-0808">Transferase</keyword>
<dbReference type="Proteomes" id="UP000635828">
    <property type="component" value="Unassembled WGS sequence"/>
</dbReference>
<dbReference type="Gene3D" id="3.40.50.150">
    <property type="entry name" value="Vaccinia Virus protein VP39"/>
    <property type="match status" value="1"/>
</dbReference>
<evidence type="ECO:0000259" key="1">
    <source>
        <dbReference type="Pfam" id="PF08241"/>
    </source>
</evidence>
<dbReference type="GO" id="GO:0008168">
    <property type="term" value="F:methyltransferase activity"/>
    <property type="evidence" value="ECO:0007669"/>
    <property type="project" value="UniProtKB-KW"/>
</dbReference>
<comment type="caution">
    <text evidence="2">The sequence shown here is derived from an EMBL/GenBank/DDBJ whole genome shotgun (WGS) entry which is preliminary data.</text>
</comment>
<name>A0ABR7FR55_9FIRM</name>
<reference evidence="2 3" key="1">
    <citation type="submission" date="2020-08" db="EMBL/GenBank/DDBJ databases">
        <title>Genome public.</title>
        <authorList>
            <person name="Liu C."/>
            <person name="Sun Q."/>
        </authorList>
    </citation>
    <scope>NUCLEOTIDE SEQUENCE [LARGE SCALE GENOMIC DNA]</scope>
    <source>
        <strain evidence="2 3">NSJ-7</strain>
    </source>
</reference>
<dbReference type="EMBL" id="JACOOS010000008">
    <property type="protein sequence ID" value="MBC5677698.1"/>
    <property type="molecule type" value="Genomic_DNA"/>
</dbReference>
<sequence>MLETAGERNSHEKIRYRRYAMEDLDFPKESFDVVISSLAFHYVKDFERWQKRSANGLRRPMMLIVAAEKD</sequence>